<sequence>METSTFILLAIGFITLFGVVCHFQVMFTFKNWQQELEKLDQTQSTTSSVRWINNIINEYQSYKQLQHEPINTISLVEKHFLKERIRLFGVLSTPVGNVLKLQSLLPMTAIICGILGTFIGLTIAMFSMQEILATISSPTSDVTMNSIVSAISLPFQGMSLAFVTSIAGIGSSLLLNLFQTGFLSGGTSISYYKNSILAEAESLLDHSIASKVQNEKPKDLMEKILDRFSEKVQQAFENSVHAFGDKMVDLTSELKEVTTQVREMLRQQERATETFADTSDRLKEFSSELSVSIQSLQGVRSGIDSELQTLSKAVKGLEKQLQGSLEKQETGQRRFEQMLQRSDQLLKDSSTKTAEISQLFLKGLEDQMSRAYVKQEEMERRLYQKQEEMTYAFQDKHSQYNHAAQDFASSVHHLEKAWNEVVERLRRDMMDAKMEQSRIRQQPSMNNENRELIRAIEMMSERSTYDLNQIQQYLTELYQVLLRIVEQQQYVSNAPRRSQIPTRINE</sequence>
<keyword evidence="2" id="KW-0812">Transmembrane</keyword>
<feature type="transmembrane region" description="Helical" evidence="2">
    <location>
        <begin position="147"/>
        <end position="175"/>
    </location>
</feature>
<dbReference type="AlphaFoldDB" id="A0A6M0Q5S1"/>
<protein>
    <recommendedName>
        <fullName evidence="5">MotA/TolQ/ExbB proton channel domain-containing protein</fullName>
    </recommendedName>
</protein>
<keyword evidence="1" id="KW-0175">Coiled coil</keyword>
<evidence type="ECO:0008006" key="5">
    <source>
        <dbReference type="Google" id="ProtNLM"/>
    </source>
</evidence>
<keyword evidence="4" id="KW-1185">Reference proteome</keyword>
<proteinExistence type="predicted"/>
<organism evidence="3 4">
    <name type="scientific">Bacillus mesophilus</name>
    <dbReference type="NCBI Taxonomy" id="1808955"/>
    <lineage>
        <taxon>Bacteria</taxon>
        <taxon>Bacillati</taxon>
        <taxon>Bacillota</taxon>
        <taxon>Bacilli</taxon>
        <taxon>Bacillales</taxon>
        <taxon>Bacillaceae</taxon>
        <taxon>Bacillus</taxon>
    </lineage>
</organism>
<keyword evidence="2" id="KW-1133">Transmembrane helix</keyword>
<dbReference type="RefSeq" id="WP_163179150.1">
    <property type="nucleotide sequence ID" value="NZ_JAAIWM010000002.1"/>
</dbReference>
<evidence type="ECO:0000256" key="2">
    <source>
        <dbReference type="SAM" id="Phobius"/>
    </source>
</evidence>
<keyword evidence="2" id="KW-0472">Membrane</keyword>
<feature type="coiled-coil region" evidence="1">
    <location>
        <begin position="247"/>
        <end position="274"/>
    </location>
</feature>
<evidence type="ECO:0000313" key="3">
    <source>
        <dbReference type="EMBL" id="NEY71716.1"/>
    </source>
</evidence>
<accession>A0A6M0Q5S1</accession>
<comment type="caution">
    <text evidence="3">The sequence shown here is derived from an EMBL/GenBank/DDBJ whole genome shotgun (WGS) entry which is preliminary data.</text>
</comment>
<name>A0A6M0Q5S1_9BACI</name>
<feature type="transmembrane region" description="Helical" evidence="2">
    <location>
        <begin position="6"/>
        <end position="29"/>
    </location>
</feature>
<reference evidence="3 4" key="1">
    <citation type="submission" date="2020-02" db="EMBL/GenBank/DDBJ databases">
        <title>Bacillus aquiflavi sp. nov., isolated from yellow water of strong flavor Chinese baijiu in Yibin region of China.</title>
        <authorList>
            <person name="Xie J."/>
        </authorList>
    </citation>
    <scope>NUCLEOTIDE SEQUENCE [LARGE SCALE GENOMIC DNA]</scope>
    <source>
        <strain evidence="3 4">SA4</strain>
    </source>
</reference>
<evidence type="ECO:0000256" key="1">
    <source>
        <dbReference type="SAM" id="Coils"/>
    </source>
</evidence>
<evidence type="ECO:0000313" key="4">
    <source>
        <dbReference type="Proteomes" id="UP000481043"/>
    </source>
</evidence>
<feature type="transmembrane region" description="Helical" evidence="2">
    <location>
        <begin position="104"/>
        <end position="127"/>
    </location>
</feature>
<dbReference type="EMBL" id="JAAIWM010000002">
    <property type="protein sequence ID" value="NEY71716.1"/>
    <property type="molecule type" value="Genomic_DNA"/>
</dbReference>
<gene>
    <name evidence="3" type="ORF">G4D63_08145</name>
</gene>
<dbReference type="Proteomes" id="UP000481043">
    <property type="component" value="Unassembled WGS sequence"/>
</dbReference>